<evidence type="ECO:0000313" key="3">
    <source>
        <dbReference type="Proteomes" id="UP000222831"/>
    </source>
</evidence>
<keyword evidence="1" id="KW-1133">Transmembrane helix</keyword>
<sequence length="116" mass="12857">MGVFDDPCKPGGCSKIGCEGGHYCYNPDGTKREAKPLDEAQLAGLKLLKRLNSYDHTSPPSDVAKERAEAAMASAEQRFARNIKRSFTFERTMKIGLILTVVTVVAAPFVYWYCLH</sequence>
<accession>A0A1L7N136</accession>
<dbReference type="EMBL" id="AP017924">
    <property type="protein sequence ID" value="BAW19190.1"/>
    <property type="molecule type" value="Genomic_DNA"/>
</dbReference>
<proteinExistence type="predicted"/>
<dbReference type="Proteomes" id="UP000222831">
    <property type="component" value="Segment"/>
</dbReference>
<keyword evidence="1" id="KW-0472">Membrane</keyword>
<organism evidence="2 3">
    <name type="scientific">Ralstonia phage RP12</name>
    <dbReference type="NCBI Taxonomy" id="1923889"/>
    <lineage>
        <taxon>Viruses</taxon>
        <taxon>Duplodnaviria</taxon>
        <taxon>Heunggongvirae</taxon>
        <taxon>Uroviricota</taxon>
        <taxon>Caudoviricetes</taxon>
        <taxon>Chimalliviridae</taxon>
        <taxon>Ripduovirus</taxon>
        <taxon>Ripduovirus RP12</taxon>
    </lineage>
</organism>
<evidence type="ECO:0000313" key="2">
    <source>
        <dbReference type="EMBL" id="BAW19190.1"/>
    </source>
</evidence>
<keyword evidence="3" id="KW-1185">Reference proteome</keyword>
<evidence type="ECO:0008006" key="4">
    <source>
        <dbReference type="Google" id="ProtNLM"/>
    </source>
</evidence>
<dbReference type="GeneID" id="40074611"/>
<reference evidence="2 3" key="1">
    <citation type="submission" date="2016-12" db="EMBL/GenBank/DDBJ databases">
        <title>Characterization of two jumbo phages RP12 and RP31 infecting the phytopathogen Ralstonia solanacearum.</title>
        <authorList>
            <person name="Kawasaki T."/>
            <person name="Yoshikawa G."/>
            <person name="Ogata H."/>
            <person name="Yamada T."/>
        </authorList>
    </citation>
    <scope>NUCLEOTIDE SEQUENCE [LARGE SCALE GENOMIC DNA]</scope>
    <source>
        <strain evidence="2 3">RP12</strain>
    </source>
</reference>
<evidence type="ECO:0000256" key="1">
    <source>
        <dbReference type="SAM" id="Phobius"/>
    </source>
</evidence>
<feature type="transmembrane region" description="Helical" evidence="1">
    <location>
        <begin position="95"/>
        <end position="113"/>
    </location>
</feature>
<name>A0A1L7N136_9CAUD</name>
<dbReference type="RefSeq" id="YP_009598909.1">
    <property type="nucleotide sequence ID" value="NC_041911.1"/>
</dbReference>
<keyword evidence="1" id="KW-0812">Transmembrane</keyword>
<dbReference type="KEGG" id="vg:40074611"/>
<protein>
    <recommendedName>
        <fullName evidence="4">Transmembrane protein</fullName>
    </recommendedName>
</protein>